<evidence type="ECO:0000256" key="8">
    <source>
        <dbReference type="ARBA" id="ARBA00022741"/>
    </source>
</evidence>
<evidence type="ECO:0000256" key="4">
    <source>
        <dbReference type="ARBA" id="ARBA00022475"/>
    </source>
</evidence>
<dbReference type="eggNOG" id="COG2205">
    <property type="taxonomic scope" value="Bacteria"/>
</dbReference>
<comment type="catalytic activity">
    <reaction evidence="1">
        <text>ATP + protein L-histidine = ADP + protein N-phospho-L-histidine.</text>
        <dbReference type="EC" id="2.7.13.3"/>
    </reaction>
</comment>
<evidence type="ECO:0000259" key="15">
    <source>
        <dbReference type="PROSITE" id="PS50109"/>
    </source>
</evidence>
<protein>
    <recommendedName>
        <fullName evidence="3">histidine kinase</fullName>
        <ecNumber evidence="3">2.7.13.3</ecNumber>
    </recommendedName>
</protein>
<dbReference type="Proteomes" id="UP000005850">
    <property type="component" value="Chromosome"/>
</dbReference>
<reference evidence="16 17" key="1">
    <citation type="journal article" date="2011" name="J. Bacteriol.">
        <title>Genome sequence of Brevibacillus laterosporus LMG 15441, a pathogen of invertebrates.</title>
        <authorList>
            <person name="Djukic M."/>
            <person name="Poehlein A."/>
            <person name="Thurmer A."/>
            <person name="Daniel R."/>
        </authorList>
    </citation>
    <scope>NUCLEOTIDE SEQUENCE [LARGE SCALE GENOMIC DNA]</scope>
    <source>
        <strain evidence="16 17">LMG 15441</strain>
    </source>
</reference>
<evidence type="ECO:0000256" key="3">
    <source>
        <dbReference type="ARBA" id="ARBA00012438"/>
    </source>
</evidence>
<keyword evidence="6 16" id="KW-0808">Transferase</keyword>
<dbReference type="PANTHER" id="PTHR45453:SF2">
    <property type="entry name" value="HISTIDINE KINASE"/>
    <property type="match status" value="1"/>
</dbReference>
<dbReference type="EMBL" id="CP007806">
    <property type="protein sequence ID" value="AIG25969.1"/>
    <property type="molecule type" value="Genomic_DNA"/>
</dbReference>
<dbReference type="RefSeq" id="WP_003337928.1">
    <property type="nucleotide sequence ID" value="NZ_CP007806.1"/>
</dbReference>
<dbReference type="FunFam" id="3.30.565.10:FF:000057">
    <property type="entry name" value="Sensor histidine kinase"/>
    <property type="match status" value="1"/>
</dbReference>
<dbReference type="SUPFAM" id="SSF55874">
    <property type="entry name" value="ATPase domain of HSP90 chaperone/DNA topoisomerase II/histidine kinase"/>
    <property type="match status" value="1"/>
</dbReference>
<keyword evidence="7 14" id="KW-0812">Transmembrane</keyword>
<evidence type="ECO:0000256" key="11">
    <source>
        <dbReference type="ARBA" id="ARBA00022989"/>
    </source>
</evidence>
<dbReference type="InterPro" id="IPR036890">
    <property type="entry name" value="HATPase_C_sf"/>
</dbReference>
<dbReference type="GO" id="GO:0005524">
    <property type="term" value="F:ATP binding"/>
    <property type="evidence" value="ECO:0007669"/>
    <property type="project" value="UniProtKB-KW"/>
</dbReference>
<keyword evidence="10" id="KW-0067">ATP-binding</keyword>
<name>A0A075R284_BRELA</name>
<comment type="subcellular location">
    <subcellularLocation>
        <location evidence="2">Cell membrane</location>
        <topology evidence="2">Multi-pass membrane protein</topology>
    </subcellularLocation>
</comment>
<evidence type="ECO:0000256" key="13">
    <source>
        <dbReference type="ARBA" id="ARBA00023136"/>
    </source>
</evidence>
<dbReference type="InterPro" id="IPR005467">
    <property type="entry name" value="His_kinase_dom"/>
</dbReference>
<proteinExistence type="predicted"/>
<dbReference type="GO" id="GO:0016036">
    <property type="term" value="P:cellular response to phosphate starvation"/>
    <property type="evidence" value="ECO:0007669"/>
    <property type="project" value="TreeGrafter"/>
</dbReference>
<keyword evidence="12" id="KW-0902">Two-component regulatory system</keyword>
<evidence type="ECO:0000256" key="12">
    <source>
        <dbReference type="ARBA" id="ARBA00023012"/>
    </source>
</evidence>
<dbReference type="HOGENOM" id="CLU_000445_13_1_9"/>
<dbReference type="GO" id="GO:0004721">
    <property type="term" value="F:phosphoprotein phosphatase activity"/>
    <property type="evidence" value="ECO:0007669"/>
    <property type="project" value="TreeGrafter"/>
</dbReference>
<dbReference type="CDD" id="cd00082">
    <property type="entry name" value="HisKA"/>
    <property type="match status" value="1"/>
</dbReference>
<sequence length="329" mass="38564">MKLFFREHLRLIFFQVFQLLFVLFILLLDGYAKNSVLIYMFVLSIGLLAIYLFITYIRSREFYLHLEKPMETLEDSLVDFHETPVSEAYAEAMQSQYRMYQQMILEHERKKDEHVTFMNQWVHQMKTPLSVIQLLVQDEDDPPFPSIREEAERIGRGLEMVLHTSRLEVFERDFRVDSVELKPIVQRVIQENKTYFIRNQVFPDVQIPDGVYVKSDSKWLPFMLNQIITNAIKYSAGTKQKVTISATQEETEVRLEITDRGVGIPEADIKRVFRPFFTGENGRKYRESTGMGLYLVQQISEKLDHQVSIISAVGEGTTVSLVFPCHMIK</sequence>
<dbReference type="GO" id="GO:0000155">
    <property type="term" value="F:phosphorelay sensor kinase activity"/>
    <property type="evidence" value="ECO:0007669"/>
    <property type="project" value="InterPro"/>
</dbReference>
<dbReference type="GO" id="GO:0005886">
    <property type="term" value="C:plasma membrane"/>
    <property type="evidence" value="ECO:0007669"/>
    <property type="project" value="UniProtKB-SubCell"/>
</dbReference>
<evidence type="ECO:0000256" key="14">
    <source>
        <dbReference type="SAM" id="Phobius"/>
    </source>
</evidence>
<dbReference type="Pfam" id="PF02518">
    <property type="entry name" value="HATPase_c"/>
    <property type="match status" value="1"/>
</dbReference>
<accession>A0A075R284</accession>
<evidence type="ECO:0000256" key="9">
    <source>
        <dbReference type="ARBA" id="ARBA00022777"/>
    </source>
</evidence>
<evidence type="ECO:0000256" key="7">
    <source>
        <dbReference type="ARBA" id="ARBA00022692"/>
    </source>
</evidence>
<evidence type="ECO:0000256" key="6">
    <source>
        <dbReference type="ARBA" id="ARBA00022679"/>
    </source>
</evidence>
<evidence type="ECO:0000313" key="16">
    <source>
        <dbReference type="EMBL" id="AIG25969.1"/>
    </source>
</evidence>
<keyword evidence="9 16" id="KW-0418">Kinase</keyword>
<dbReference type="Gene3D" id="3.30.565.10">
    <property type="entry name" value="Histidine kinase-like ATPase, C-terminal domain"/>
    <property type="match status" value="1"/>
</dbReference>
<evidence type="ECO:0000256" key="10">
    <source>
        <dbReference type="ARBA" id="ARBA00022840"/>
    </source>
</evidence>
<feature type="domain" description="Histidine kinase" evidence="15">
    <location>
        <begin position="120"/>
        <end position="327"/>
    </location>
</feature>
<dbReference type="EC" id="2.7.13.3" evidence="3"/>
<keyword evidence="4" id="KW-1003">Cell membrane</keyword>
<dbReference type="SMART" id="SM00387">
    <property type="entry name" value="HATPase_c"/>
    <property type="match status" value="1"/>
</dbReference>
<evidence type="ECO:0000256" key="2">
    <source>
        <dbReference type="ARBA" id="ARBA00004651"/>
    </source>
</evidence>
<dbReference type="PRINTS" id="PR00344">
    <property type="entry name" value="BCTRLSENSOR"/>
</dbReference>
<feature type="transmembrane region" description="Helical" evidence="14">
    <location>
        <begin position="12"/>
        <end position="31"/>
    </location>
</feature>
<dbReference type="InterPro" id="IPR003661">
    <property type="entry name" value="HisK_dim/P_dom"/>
</dbReference>
<dbReference type="InterPro" id="IPR003594">
    <property type="entry name" value="HATPase_dom"/>
</dbReference>
<dbReference type="InterPro" id="IPR050351">
    <property type="entry name" value="BphY/WalK/GraS-like"/>
</dbReference>
<organism evidence="16 17">
    <name type="scientific">Brevibacillus laterosporus LMG 15441</name>
    <dbReference type="NCBI Taxonomy" id="1042163"/>
    <lineage>
        <taxon>Bacteria</taxon>
        <taxon>Bacillati</taxon>
        <taxon>Bacillota</taxon>
        <taxon>Bacilli</taxon>
        <taxon>Bacillales</taxon>
        <taxon>Paenibacillaceae</taxon>
        <taxon>Brevibacillus</taxon>
    </lineage>
</organism>
<keyword evidence="8" id="KW-0547">Nucleotide-binding</keyword>
<dbReference type="KEGG" id="blr:BRLA_c016450"/>
<evidence type="ECO:0000256" key="1">
    <source>
        <dbReference type="ARBA" id="ARBA00000085"/>
    </source>
</evidence>
<dbReference type="PROSITE" id="PS50109">
    <property type="entry name" value="HIS_KIN"/>
    <property type="match status" value="1"/>
</dbReference>
<feature type="transmembrane region" description="Helical" evidence="14">
    <location>
        <begin position="37"/>
        <end position="57"/>
    </location>
</feature>
<evidence type="ECO:0000313" key="17">
    <source>
        <dbReference type="Proteomes" id="UP000005850"/>
    </source>
</evidence>
<keyword evidence="17" id="KW-1185">Reference proteome</keyword>
<dbReference type="STRING" id="1042163.BRLA_c016450"/>
<gene>
    <name evidence="16" type="primary">graS_1</name>
    <name evidence="16" type="ORF">BRLA_c016450</name>
</gene>
<keyword evidence="11 14" id="KW-1133">Transmembrane helix</keyword>
<keyword evidence="13 14" id="KW-0472">Membrane</keyword>
<keyword evidence="5" id="KW-0597">Phosphoprotein</keyword>
<dbReference type="InterPro" id="IPR004358">
    <property type="entry name" value="Sig_transdc_His_kin-like_C"/>
</dbReference>
<dbReference type="PANTHER" id="PTHR45453">
    <property type="entry name" value="PHOSPHATE REGULON SENSOR PROTEIN PHOR"/>
    <property type="match status" value="1"/>
</dbReference>
<evidence type="ECO:0000256" key="5">
    <source>
        <dbReference type="ARBA" id="ARBA00022553"/>
    </source>
</evidence>
<dbReference type="AlphaFoldDB" id="A0A075R284"/>